<dbReference type="PANTHER" id="PTHR22754:SF32">
    <property type="entry name" value="DISCO-INTERACTING PROTEIN 2"/>
    <property type="match status" value="1"/>
</dbReference>
<evidence type="ECO:0000313" key="4">
    <source>
        <dbReference type="Proteomes" id="UP000254919"/>
    </source>
</evidence>
<proteinExistence type="inferred from homology"/>
<dbReference type="EC" id="6.2.1.-" evidence="3"/>
<gene>
    <name evidence="3" type="ORF">NCTC13291_00514</name>
</gene>
<comment type="similarity">
    <text evidence="1">Belongs to the ATP-dependent AMP-binding enzyme family.</text>
</comment>
<evidence type="ECO:0000256" key="1">
    <source>
        <dbReference type="ARBA" id="ARBA00006432"/>
    </source>
</evidence>
<protein>
    <submittedName>
        <fullName evidence="3">Long-chain-fatty-acid--AMP ligase FadD26</fullName>
        <ecNumber evidence="3">6.2.1.-</ecNumber>
    </submittedName>
</protein>
<dbReference type="InterPro" id="IPR045851">
    <property type="entry name" value="AMP-bd_C_sf"/>
</dbReference>
<dbReference type="InterPro" id="IPR000873">
    <property type="entry name" value="AMP-dep_synth/lig_dom"/>
</dbReference>
<organism evidence="3 4">
    <name type="scientific">Roseomonas mucosa</name>
    <dbReference type="NCBI Taxonomy" id="207340"/>
    <lineage>
        <taxon>Bacteria</taxon>
        <taxon>Pseudomonadati</taxon>
        <taxon>Pseudomonadota</taxon>
        <taxon>Alphaproteobacteria</taxon>
        <taxon>Acetobacterales</taxon>
        <taxon>Roseomonadaceae</taxon>
        <taxon>Roseomonas</taxon>
    </lineage>
</organism>
<evidence type="ECO:0000313" key="3">
    <source>
        <dbReference type="EMBL" id="SUE38122.1"/>
    </source>
</evidence>
<dbReference type="PANTHER" id="PTHR22754">
    <property type="entry name" value="DISCO-INTERACTING PROTEIN 2 DIP2 -RELATED"/>
    <property type="match status" value="1"/>
</dbReference>
<dbReference type="SUPFAM" id="SSF56801">
    <property type="entry name" value="Acetyl-CoA synthetase-like"/>
    <property type="match status" value="1"/>
</dbReference>
<name>A0A379MVS5_9PROT</name>
<keyword evidence="3" id="KW-0436">Ligase</keyword>
<accession>A0A379MVS5</accession>
<dbReference type="GO" id="GO:0005886">
    <property type="term" value="C:plasma membrane"/>
    <property type="evidence" value="ECO:0007669"/>
    <property type="project" value="TreeGrafter"/>
</dbReference>
<dbReference type="GO" id="GO:0006633">
    <property type="term" value="P:fatty acid biosynthetic process"/>
    <property type="evidence" value="ECO:0007669"/>
    <property type="project" value="TreeGrafter"/>
</dbReference>
<feature type="domain" description="AMP-dependent synthetase/ligase" evidence="2">
    <location>
        <begin position="33"/>
        <end position="429"/>
    </location>
</feature>
<dbReference type="Proteomes" id="UP000254919">
    <property type="component" value="Unassembled WGS sequence"/>
</dbReference>
<reference evidence="3 4" key="1">
    <citation type="submission" date="2018-06" db="EMBL/GenBank/DDBJ databases">
        <authorList>
            <consortium name="Pathogen Informatics"/>
            <person name="Doyle S."/>
        </authorList>
    </citation>
    <scope>NUCLEOTIDE SEQUENCE [LARGE SCALE GENOMIC DNA]</scope>
    <source>
        <strain evidence="3 4">NCTC13291</strain>
    </source>
</reference>
<dbReference type="Gene3D" id="3.40.50.12780">
    <property type="entry name" value="N-terminal domain of ligase-like"/>
    <property type="match status" value="1"/>
</dbReference>
<dbReference type="InterPro" id="IPR042099">
    <property type="entry name" value="ANL_N_sf"/>
</dbReference>
<dbReference type="GO" id="GO:0070566">
    <property type="term" value="F:adenylyltransferase activity"/>
    <property type="evidence" value="ECO:0007669"/>
    <property type="project" value="TreeGrafter"/>
</dbReference>
<sequence>MRGVQPAMSPDPQAVADSPRALYFAGFLLALDESPGETALLLHRASGTEALGFAELGRRIAARMVALRRAGLRPGQVVLIFSDTRADLYVSFFAAQFLGAVPSVMPPPTAKQDAAHWREAHRILVARIRPGLVCGLGAAIDALGETGVPALDFGALSALDDHTARRPVPQPVAGDLALLQHSSGTTGLKKGVMLGYDALVRQAEAYGAALDLQPGDKVASWLPLYHDMGLIACTVLPFVAAMPVLALDPFEWLADPLSVLRLAEAECATLLWLPNFAFDHLAGAARRLRGAALDLSGLRAVVNCSEVCRAASMDRFLDAFAPHGLSPKALHTCYALAENVFAVTQSPLRPRREDGASRPAGPARLLLDRAALDAGHVVPVLPGMPGAVELVSSGRPIEGCALRFLPVGDAGNDLGEILIVSDCLFDGYYGEPALSEERFADGWLRTRDLGFLHDGELYVLGRLDDVLIYRGRNLVAPDLEAALAAVPAIKPGRAVVFSIPDERIGSDQIVVLYEAADGVPEDEVATGRAVRAVLGERFAVNPVHVGRLPPGALRKTTSGKISRALNRAAFLQAGGEGAP</sequence>
<dbReference type="GO" id="GO:0016874">
    <property type="term" value="F:ligase activity"/>
    <property type="evidence" value="ECO:0007669"/>
    <property type="project" value="UniProtKB-KW"/>
</dbReference>
<dbReference type="Pfam" id="PF00501">
    <property type="entry name" value="AMP-binding"/>
    <property type="match status" value="1"/>
</dbReference>
<evidence type="ECO:0000259" key="2">
    <source>
        <dbReference type="Pfam" id="PF00501"/>
    </source>
</evidence>
<dbReference type="EMBL" id="UGVN01000001">
    <property type="protein sequence ID" value="SUE38122.1"/>
    <property type="molecule type" value="Genomic_DNA"/>
</dbReference>
<dbReference type="Gene3D" id="3.30.300.30">
    <property type="match status" value="1"/>
</dbReference>
<dbReference type="AlphaFoldDB" id="A0A379MVS5"/>